<organism evidence="1 2">
    <name type="scientific">Microbotryum silenes-dioicae</name>
    <dbReference type="NCBI Taxonomy" id="796604"/>
    <lineage>
        <taxon>Eukaryota</taxon>
        <taxon>Fungi</taxon>
        <taxon>Dikarya</taxon>
        <taxon>Basidiomycota</taxon>
        <taxon>Pucciniomycotina</taxon>
        <taxon>Microbotryomycetes</taxon>
        <taxon>Microbotryales</taxon>
        <taxon>Microbotryaceae</taxon>
        <taxon>Microbotryum</taxon>
    </lineage>
</organism>
<proteinExistence type="predicted"/>
<name>A0A2X0MBL2_9BASI</name>
<evidence type="ECO:0000313" key="2">
    <source>
        <dbReference type="Proteomes" id="UP000249464"/>
    </source>
</evidence>
<protein>
    <submittedName>
        <fullName evidence="1">BQ5605_C007g04594 protein</fullName>
    </submittedName>
</protein>
<dbReference type="AlphaFoldDB" id="A0A2X0MBL2"/>
<accession>A0A2X0MBL2</accession>
<evidence type="ECO:0000313" key="1">
    <source>
        <dbReference type="EMBL" id="SGY61734.1"/>
    </source>
</evidence>
<keyword evidence="2" id="KW-1185">Reference proteome</keyword>
<reference evidence="1 2" key="1">
    <citation type="submission" date="2016-11" db="EMBL/GenBank/DDBJ databases">
        <authorList>
            <person name="Jaros S."/>
            <person name="Januszkiewicz K."/>
            <person name="Wedrychowicz H."/>
        </authorList>
    </citation>
    <scope>NUCLEOTIDE SEQUENCE [LARGE SCALE GENOMIC DNA]</scope>
</reference>
<dbReference type="EMBL" id="FQNC01000045">
    <property type="protein sequence ID" value="SGY61734.1"/>
    <property type="molecule type" value="Genomic_DNA"/>
</dbReference>
<dbReference type="Proteomes" id="UP000249464">
    <property type="component" value="Unassembled WGS sequence"/>
</dbReference>
<gene>
    <name evidence="1" type="primary">BQ5605_C007g04594</name>
    <name evidence="1" type="ORF">BQ5605_C007G04594</name>
</gene>
<sequence length="138" mass="15432">MARRSINPTDRCGLNVLNFESGLVLALQSQDEKDEADVLPYPARRFINETKRLLSGSEERFKGRDNPIAQARTNRFHLGRVRTRCDALHGGFLNAEQRINERPAAKADDFVTKMLSAGLGGPKKSIEWVHASELAELS</sequence>